<organism evidence="2">
    <name type="scientific">viral metagenome</name>
    <dbReference type="NCBI Taxonomy" id="1070528"/>
    <lineage>
        <taxon>unclassified sequences</taxon>
        <taxon>metagenomes</taxon>
        <taxon>organismal metagenomes</taxon>
    </lineage>
</organism>
<feature type="compositionally biased region" description="Acidic residues" evidence="1">
    <location>
        <begin position="36"/>
        <end position="68"/>
    </location>
</feature>
<feature type="region of interest" description="Disordered" evidence="1">
    <location>
        <begin position="1"/>
        <end position="104"/>
    </location>
</feature>
<proteinExistence type="predicted"/>
<feature type="compositionally biased region" description="Acidic residues" evidence="1">
    <location>
        <begin position="304"/>
        <end position="342"/>
    </location>
</feature>
<accession>A0A6C0BMB9</accession>
<evidence type="ECO:0000313" key="2">
    <source>
        <dbReference type="EMBL" id="QHS93336.1"/>
    </source>
</evidence>
<reference evidence="2" key="1">
    <citation type="journal article" date="2020" name="Nature">
        <title>Giant virus diversity and host interactions through global metagenomics.</title>
        <authorList>
            <person name="Schulz F."/>
            <person name="Roux S."/>
            <person name="Paez-Espino D."/>
            <person name="Jungbluth S."/>
            <person name="Walsh D.A."/>
            <person name="Denef V.J."/>
            <person name="McMahon K.D."/>
            <person name="Konstantinidis K.T."/>
            <person name="Eloe-Fadrosh E.A."/>
            <person name="Kyrpides N.C."/>
            <person name="Woyke T."/>
        </authorList>
    </citation>
    <scope>NUCLEOTIDE SEQUENCE</scope>
    <source>
        <strain evidence="2">GVMAG-M-3300017989-17</strain>
    </source>
</reference>
<sequence>MDDDDFLVPDIDDDDEDMPLVIENNQEPYEAHEVPQEDQVEDRVEDPEGDDAGESDGDQGEEEEDEVQHDEVHDPHRLQDGLKDQEDDEDEELSGCDPDETYYPFPSLPGFVSKRYQRLSAFQDWFDTRSDGSLKMADQAADPTSPLAFPVVAKFAQKCVRQTSSELGNDVYVIILGFEEQRPTSGNFYTVFYDGARALEHMANVGDDDEVYPYPSLSFAGRVLYGSNCNGWHAFRVCDPDSPHHDKRLASLRRSAGGPGFVNTFNRALLEKWDNLATRVCSQQSVQYLTAFGEALAQLQAAADDVEEGEDHDVEDDDEQEVEDEDDVEDDEDDEDEEDVEEPTNSLIHPNTVIRRAKLPPPSNAVILPDFKKRPRDGVMFDSTASKVARLDDEDN</sequence>
<protein>
    <submittedName>
        <fullName evidence="2">Uncharacterized protein</fullName>
    </submittedName>
</protein>
<dbReference type="EMBL" id="MN739202">
    <property type="protein sequence ID" value="QHS93336.1"/>
    <property type="molecule type" value="Genomic_DNA"/>
</dbReference>
<feature type="compositionally biased region" description="Acidic residues" evidence="1">
    <location>
        <begin position="85"/>
        <end position="100"/>
    </location>
</feature>
<feature type="region of interest" description="Disordered" evidence="1">
    <location>
        <begin position="302"/>
        <end position="378"/>
    </location>
</feature>
<feature type="compositionally biased region" description="Acidic residues" evidence="1">
    <location>
        <begin position="1"/>
        <end position="18"/>
    </location>
</feature>
<dbReference type="AlphaFoldDB" id="A0A6C0BMB9"/>
<feature type="compositionally biased region" description="Basic and acidic residues" evidence="1">
    <location>
        <begin position="69"/>
        <end position="84"/>
    </location>
</feature>
<evidence type="ECO:0000256" key="1">
    <source>
        <dbReference type="SAM" id="MobiDB-lite"/>
    </source>
</evidence>
<name>A0A6C0BMB9_9ZZZZ</name>